<evidence type="ECO:0000313" key="2">
    <source>
        <dbReference type="EMBL" id="KAK8395871.1"/>
    </source>
</evidence>
<comment type="caution">
    <text evidence="2">The sequence shown here is derived from an EMBL/GenBank/DDBJ whole genome shotgun (WGS) entry which is preliminary data.</text>
</comment>
<feature type="compositionally biased region" description="Basic and acidic residues" evidence="1">
    <location>
        <begin position="180"/>
        <end position="190"/>
    </location>
</feature>
<name>A0AAW0UA92_SCYPA</name>
<feature type="compositionally biased region" description="Basic and acidic residues" evidence="1">
    <location>
        <begin position="154"/>
        <end position="173"/>
    </location>
</feature>
<dbReference type="EMBL" id="JARAKH010000017">
    <property type="protein sequence ID" value="KAK8395871.1"/>
    <property type="molecule type" value="Genomic_DNA"/>
</dbReference>
<organism evidence="2 3">
    <name type="scientific">Scylla paramamosain</name>
    <name type="common">Mud crab</name>
    <dbReference type="NCBI Taxonomy" id="85552"/>
    <lineage>
        <taxon>Eukaryota</taxon>
        <taxon>Metazoa</taxon>
        <taxon>Ecdysozoa</taxon>
        <taxon>Arthropoda</taxon>
        <taxon>Crustacea</taxon>
        <taxon>Multicrustacea</taxon>
        <taxon>Malacostraca</taxon>
        <taxon>Eumalacostraca</taxon>
        <taxon>Eucarida</taxon>
        <taxon>Decapoda</taxon>
        <taxon>Pleocyemata</taxon>
        <taxon>Brachyura</taxon>
        <taxon>Eubrachyura</taxon>
        <taxon>Portunoidea</taxon>
        <taxon>Portunidae</taxon>
        <taxon>Portuninae</taxon>
        <taxon>Scylla</taxon>
    </lineage>
</organism>
<evidence type="ECO:0000256" key="1">
    <source>
        <dbReference type="SAM" id="MobiDB-lite"/>
    </source>
</evidence>
<gene>
    <name evidence="2" type="ORF">O3P69_005764</name>
</gene>
<feature type="compositionally biased region" description="Low complexity" evidence="1">
    <location>
        <begin position="294"/>
        <end position="311"/>
    </location>
</feature>
<feature type="compositionally biased region" description="Basic and acidic residues" evidence="1">
    <location>
        <begin position="408"/>
        <end position="426"/>
    </location>
</feature>
<reference evidence="2 3" key="1">
    <citation type="submission" date="2023-03" db="EMBL/GenBank/DDBJ databases">
        <title>High-quality genome of Scylla paramamosain provides insights in environmental adaptation.</title>
        <authorList>
            <person name="Zhang L."/>
        </authorList>
    </citation>
    <scope>NUCLEOTIDE SEQUENCE [LARGE SCALE GENOMIC DNA]</scope>
    <source>
        <strain evidence="2">LZ_2023a</strain>
        <tissue evidence="2">Muscle</tissue>
    </source>
</reference>
<feature type="region of interest" description="Disordered" evidence="1">
    <location>
        <begin position="60"/>
        <end position="212"/>
    </location>
</feature>
<proteinExistence type="predicted"/>
<evidence type="ECO:0000313" key="3">
    <source>
        <dbReference type="Proteomes" id="UP001487740"/>
    </source>
</evidence>
<keyword evidence="3" id="KW-1185">Reference proteome</keyword>
<protein>
    <recommendedName>
        <fullName evidence="4">CCDC66 domain-containing protein</fullName>
    </recommendedName>
</protein>
<feature type="compositionally biased region" description="Basic and acidic residues" evidence="1">
    <location>
        <begin position="468"/>
        <end position="488"/>
    </location>
</feature>
<dbReference type="Proteomes" id="UP001487740">
    <property type="component" value="Unassembled WGS sequence"/>
</dbReference>
<feature type="region of interest" description="Disordered" evidence="1">
    <location>
        <begin position="227"/>
        <end position="509"/>
    </location>
</feature>
<feature type="compositionally biased region" description="Gly residues" evidence="1">
    <location>
        <begin position="60"/>
        <end position="83"/>
    </location>
</feature>
<feature type="compositionally biased region" description="Basic and acidic residues" evidence="1">
    <location>
        <begin position="366"/>
        <end position="397"/>
    </location>
</feature>
<feature type="compositionally biased region" description="Basic and acidic residues" evidence="1">
    <location>
        <begin position="496"/>
        <end position="506"/>
    </location>
</feature>
<sequence>MQDLQKQMTEREEAKRWAEAEEQRLYAAMNVSTAANPSPGRMRDTADIVEDTGSFYGGYEGYGGSGGAYSTGGYGGGGGGAGAGYVPSVGSWRRRGGRREALEDRLVEENARQQQERMQREYQAELDQRRRKEEEQTKRRDAQLRQMELVQQRVEAEKREKMERARKLADLSEKTALPPQREDFGTDAKVIKPAGGADGGKGSKGPDRDEFDFDALKSDSAFLAAQKPNKFFDSPSMPVKVPTNTDIRKRPKPLTPATEAPRKANNRPTLAVPRLRKAQPNRPRTTLAIGGMMDTPAQPAGGQPPDAGPATLAVPPPRPHPGTMTLAPPAGFGDGWPPRAPPQASQPSLTQLYQKSPRQPAAPFDWRIRVEEPSQEEKRRLEQMSQKEIDQFQERNTDVMSQLTAMKTDLKTPRGGRDGRDGDRDSGYVPSHAQDPTRLTPGGETVPSVVPSGDKGEVDVMRVPTAKELPHKDTGNEASLIRDVESGQHYRRSAKRERQGREERVAPLHPAVEMPLRAKQTNPSLAVYICSVQC</sequence>
<dbReference type="AlphaFoldDB" id="A0AAW0UA92"/>
<accession>A0AAW0UA92</accession>
<feature type="compositionally biased region" description="Basic and acidic residues" evidence="1">
    <location>
        <begin position="98"/>
        <end position="143"/>
    </location>
</feature>
<evidence type="ECO:0008006" key="4">
    <source>
        <dbReference type="Google" id="ProtNLM"/>
    </source>
</evidence>